<accession>A0A8D9HSC5</accession>
<dbReference type="AlphaFoldDB" id="A0A8D9HSC5"/>
<dbReference type="EMBL" id="LS974623">
    <property type="protein sequence ID" value="CAG7904187.1"/>
    <property type="molecule type" value="Genomic_DNA"/>
</dbReference>
<gene>
    <name evidence="1" type="ORF">BRAPAZ1V2_A07P38310.2</name>
</gene>
<reference evidence="1 2" key="1">
    <citation type="submission" date="2021-07" db="EMBL/GenBank/DDBJ databases">
        <authorList>
            <consortium name="Genoscope - CEA"/>
            <person name="William W."/>
        </authorList>
    </citation>
    <scope>NUCLEOTIDE SEQUENCE [LARGE SCALE GENOMIC DNA]</scope>
</reference>
<organism evidence="1 2">
    <name type="scientific">Brassica campestris</name>
    <name type="common">Field mustard</name>
    <dbReference type="NCBI Taxonomy" id="3711"/>
    <lineage>
        <taxon>Eukaryota</taxon>
        <taxon>Viridiplantae</taxon>
        <taxon>Streptophyta</taxon>
        <taxon>Embryophyta</taxon>
        <taxon>Tracheophyta</taxon>
        <taxon>Spermatophyta</taxon>
        <taxon>Magnoliopsida</taxon>
        <taxon>eudicotyledons</taxon>
        <taxon>Gunneridae</taxon>
        <taxon>Pentapetalae</taxon>
        <taxon>rosids</taxon>
        <taxon>malvids</taxon>
        <taxon>Brassicales</taxon>
        <taxon>Brassicaceae</taxon>
        <taxon>Brassiceae</taxon>
        <taxon>Brassica</taxon>
    </lineage>
</organism>
<sequence length="81" mass="9394">PYGYVKVNYDGSKRQHMSTGGFFLDGGQSKRADVKFRRIPREDNKAADSLAKQFQDSSKFCNSFYYVSLSITYILIHEDHY</sequence>
<dbReference type="Gramene" id="A07p38310.2_BraZ1">
    <property type="protein sequence ID" value="A07p38310.2_BraZ1.CDS"/>
    <property type="gene ID" value="A07g38310.2_BraZ1"/>
</dbReference>
<proteinExistence type="predicted"/>
<evidence type="ECO:0000313" key="2">
    <source>
        <dbReference type="Proteomes" id="UP000694005"/>
    </source>
</evidence>
<name>A0A8D9HSC5_BRACM</name>
<dbReference type="Proteomes" id="UP000694005">
    <property type="component" value="Chromosome A07"/>
</dbReference>
<protein>
    <submittedName>
        <fullName evidence="1">Uncharacterized protein</fullName>
    </submittedName>
</protein>
<evidence type="ECO:0000313" key="1">
    <source>
        <dbReference type="EMBL" id="CAG7904187.1"/>
    </source>
</evidence>
<feature type="non-terminal residue" evidence="1">
    <location>
        <position position="1"/>
    </location>
</feature>
<feature type="non-terminal residue" evidence="1">
    <location>
        <position position="81"/>
    </location>
</feature>